<dbReference type="InterPro" id="IPR006680">
    <property type="entry name" value="Amidohydro-rel"/>
</dbReference>
<dbReference type="GO" id="GO:0016810">
    <property type="term" value="F:hydrolase activity, acting on carbon-nitrogen (but not peptide) bonds"/>
    <property type="evidence" value="ECO:0007669"/>
    <property type="project" value="InterPro"/>
</dbReference>
<dbReference type="Pfam" id="PF01979">
    <property type="entry name" value="Amidohydro_1"/>
    <property type="match status" value="1"/>
</dbReference>
<dbReference type="Gene3D" id="3.20.20.140">
    <property type="entry name" value="Metal-dependent hydrolases"/>
    <property type="match status" value="1"/>
</dbReference>
<sequence length="375" mass="42445">MKSLKAALLYDGINTKKDVYIVFNKRIVDITDKKPDCEIIGEGIVTPAFIDGHCHIGLERSGEPYYEGETNDELQPISPLNNVINSIYMDDLSFKESLEFGVLYSHVMPGSGNIIGGRTALIRNWRTNIEDALFCEIGIKAALGYNPRSTHDWKGERPTTRMGAIGLLRRELYKAIKARDLLKKGKKDIEEIDPTTEHLIQIIDDKPPLMVHVHKSDDIIVLKKLADEFGLNVIANHCGDVYLEETWTMIKNSNIPVIYGPIDSFASKVELKHSSWRNIKNLIKVSPKFGLMTDHPVMLQRDLFLQLRHFLRFDMRKERAISLITKETADILGLKDLGTIEEGKIASLLLWDGDPFSLESRVKTCVCEGNVIDIE</sequence>
<gene>
    <name evidence="2" type="ORF">EF806_06255</name>
</gene>
<dbReference type="SUPFAM" id="SSF51556">
    <property type="entry name" value="Metallo-dependent hydrolases"/>
    <property type="match status" value="1"/>
</dbReference>
<accession>A0A520KR54</accession>
<feature type="domain" description="Amidohydrolase-related" evidence="1">
    <location>
        <begin position="232"/>
        <end position="370"/>
    </location>
</feature>
<dbReference type="InterPro" id="IPR032466">
    <property type="entry name" value="Metal_Hydrolase"/>
</dbReference>
<evidence type="ECO:0000313" key="2">
    <source>
        <dbReference type="EMBL" id="RZN63834.1"/>
    </source>
</evidence>
<dbReference type="SUPFAM" id="SSF51338">
    <property type="entry name" value="Composite domain of metallo-dependent hydrolases"/>
    <property type="match status" value="1"/>
</dbReference>
<evidence type="ECO:0000259" key="1">
    <source>
        <dbReference type="Pfam" id="PF01979"/>
    </source>
</evidence>
<dbReference type="EMBL" id="RXIF01000012">
    <property type="protein sequence ID" value="RZN63834.1"/>
    <property type="molecule type" value="Genomic_DNA"/>
</dbReference>
<organism evidence="2 3">
    <name type="scientific">Methanoliparum thermophilum</name>
    <dbReference type="NCBI Taxonomy" id="2491083"/>
    <lineage>
        <taxon>Archaea</taxon>
        <taxon>Methanobacteriati</taxon>
        <taxon>Methanobacteriota</taxon>
        <taxon>Candidatus Methanoliparia</taxon>
        <taxon>Candidatus Methanoliparales</taxon>
        <taxon>Candidatus Methanoliparaceae</taxon>
        <taxon>Candidatus Methanoliparum</taxon>
    </lineage>
</organism>
<dbReference type="InterPro" id="IPR011059">
    <property type="entry name" value="Metal-dep_hydrolase_composite"/>
</dbReference>
<dbReference type="AlphaFoldDB" id="A0A520KR54"/>
<proteinExistence type="predicted"/>
<dbReference type="Proteomes" id="UP000317158">
    <property type="component" value="Unassembled WGS sequence"/>
</dbReference>
<comment type="caution">
    <text evidence="2">The sequence shown here is derived from an EMBL/GenBank/DDBJ whole genome shotgun (WGS) entry which is preliminary data.</text>
</comment>
<protein>
    <submittedName>
        <fullName evidence="2">Imidazolonepropionase</fullName>
    </submittedName>
</protein>
<evidence type="ECO:0000313" key="3">
    <source>
        <dbReference type="Proteomes" id="UP000317158"/>
    </source>
</evidence>
<name>A0A520KR54_METT2</name>
<reference evidence="2 3" key="1">
    <citation type="journal article" date="2019" name="Nat. Microbiol.">
        <title>Wide diversity of methane and short-chain alkane metabolisms in uncultured archaea.</title>
        <authorList>
            <person name="Borrel G."/>
            <person name="Adam P.S."/>
            <person name="McKay L.J."/>
            <person name="Chen L.X."/>
            <person name="Sierra-Garcia I.N."/>
            <person name="Sieber C.M."/>
            <person name="Letourneur Q."/>
            <person name="Ghozlane A."/>
            <person name="Andersen G.L."/>
            <person name="Li W.J."/>
            <person name="Hallam S.J."/>
            <person name="Muyzer G."/>
            <person name="de Oliveira V.M."/>
            <person name="Inskeep W.P."/>
            <person name="Banfield J.F."/>
            <person name="Gribaldo S."/>
        </authorList>
    </citation>
    <scope>NUCLEOTIDE SEQUENCE [LARGE SCALE GENOMIC DNA]</scope>
    <source>
        <strain evidence="2">NM1a</strain>
    </source>
</reference>